<comment type="caution">
    <text evidence="2">The sequence shown here is derived from an EMBL/GenBank/DDBJ whole genome shotgun (WGS) entry which is preliminary data.</text>
</comment>
<name>A0A8X7C0D5_9ARAC</name>
<evidence type="ECO:0000256" key="1">
    <source>
        <dbReference type="SAM" id="MobiDB-lite"/>
    </source>
</evidence>
<keyword evidence="3" id="KW-1185">Reference proteome</keyword>
<sequence>MLLSQTPGNLPKRTIGPTLIAQLVPKLYPALHLKHGREHANAPPPFPNAQDEDDRRKCEEKDIIKIPREKGKVILAHFLIGSLAALFTKPPLRPQLNLKTTKKKR</sequence>
<evidence type="ECO:0000313" key="3">
    <source>
        <dbReference type="Proteomes" id="UP000886998"/>
    </source>
</evidence>
<evidence type="ECO:0000313" key="2">
    <source>
        <dbReference type="EMBL" id="GFY52006.1"/>
    </source>
</evidence>
<dbReference type="EMBL" id="BMAV01008410">
    <property type="protein sequence ID" value="GFY52006.1"/>
    <property type="molecule type" value="Genomic_DNA"/>
</dbReference>
<organism evidence="2 3">
    <name type="scientific">Trichonephila inaurata madagascariensis</name>
    <dbReference type="NCBI Taxonomy" id="2747483"/>
    <lineage>
        <taxon>Eukaryota</taxon>
        <taxon>Metazoa</taxon>
        <taxon>Ecdysozoa</taxon>
        <taxon>Arthropoda</taxon>
        <taxon>Chelicerata</taxon>
        <taxon>Arachnida</taxon>
        <taxon>Araneae</taxon>
        <taxon>Araneomorphae</taxon>
        <taxon>Entelegynae</taxon>
        <taxon>Araneoidea</taxon>
        <taxon>Nephilidae</taxon>
        <taxon>Trichonephila</taxon>
        <taxon>Trichonephila inaurata</taxon>
    </lineage>
</organism>
<accession>A0A8X7C0D5</accession>
<dbReference type="AlphaFoldDB" id="A0A8X7C0D5"/>
<proteinExistence type="predicted"/>
<dbReference type="Proteomes" id="UP000886998">
    <property type="component" value="Unassembled WGS sequence"/>
</dbReference>
<feature type="region of interest" description="Disordered" evidence="1">
    <location>
        <begin position="34"/>
        <end position="57"/>
    </location>
</feature>
<gene>
    <name evidence="2" type="ORF">TNIN_365691</name>
</gene>
<reference evidence="2" key="1">
    <citation type="submission" date="2020-08" db="EMBL/GenBank/DDBJ databases">
        <title>Multicomponent nature underlies the extraordinary mechanical properties of spider dragline silk.</title>
        <authorList>
            <person name="Kono N."/>
            <person name="Nakamura H."/>
            <person name="Mori M."/>
            <person name="Yoshida Y."/>
            <person name="Ohtoshi R."/>
            <person name="Malay A.D."/>
            <person name="Moran D.A.P."/>
            <person name="Tomita M."/>
            <person name="Numata K."/>
            <person name="Arakawa K."/>
        </authorList>
    </citation>
    <scope>NUCLEOTIDE SEQUENCE</scope>
</reference>
<protein>
    <submittedName>
        <fullName evidence="2">Uncharacterized protein</fullName>
    </submittedName>
</protein>